<proteinExistence type="predicted"/>
<reference evidence="1 2" key="1">
    <citation type="submission" date="2023-08" db="EMBL/GenBank/DDBJ databases">
        <title>A Necator americanus chromosomal reference genome.</title>
        <authorList>
            <person name="Ilik V."/>
            <person name="Petrzelkova K.J."/>
            <person name="Pardy F."/>
            <person name="Fuh T."/>
            <person name="Niatou-Singa F.S."/>
            <person name="Gouil Q."/>
            <person name="Baker L."/>
            <person name="Ritchie M.E."/>
            <person name="Jex A.R."/>
            <person name="Gazzola D."/>
            <person name="Li H."/>
            <person name="Toshio Fujiwara R."/>
            <person name="Zhan B."/>
            <person name="Aroian R.V."/>
            <person name="Pafco B."/>
            <person name="Schwarz E.M."/>
        </authorList>
    </citation>
    <scope>NUCLEOTIDE SEQUENCE [LARGE SCALE GENOMIC DNA]</scope>
    <source>
        <strain evidence="1 2">Aroian</strain>
        <tissue evidence="1">Whole animal</tissue>
    </source>
</reference>
<accession>A0ABR1EKS1</accession>
<protein>
    <recommendedName>
        <fullName evidence="3">Phospholipid scramblase</fullName>
    </recommendedName>
</protein>
<gene>
    <name evidence="1" type="primary">Necator_chrX.g23348</name>
    <name evidence="1" type="ORF">RB195_023185</name>
</gene>
<evidence type="ECO:0000313" key="1">
    <source>
        <dbReference type="EMBL" id="KAK6762371.1"/>
    </source>
</evidence>
<organism evidence="1 2">
    <name type="scientific">Necator americanus</name>
    <name type="common">Human hookworm</name>
    <dbReference type="NCBI Taxonomy" id="51031"/>
    <lineage>
        <taxon>Eukaryota</taxon>
        <taxon>Metazoa</taxon>
        <taxon>Ecdysozoa</taxon>
        <taxon>Nematoda</taxon>
        <taxon>Chromadorea</taxon>
        <taxon>Rhabditida</taxon>
        <taxon>Rhabditina</taxon>
        <taxon>Rhabditomorpha</taxon>
        <taxon>Strongyloidea</taxon>
        <taxon>Ancylostomatidae</taxon>
        <taxon>Bunostominae</taxon>
        <taxon>Necator</taxon>
    </lineage>
</organism>
<evidence type="ECO:0008006" key="3">
    <source>
        <dbReference type="Google" id="ProtNLM"/>
    </source>
</evidence>
<dbReference type="Proteomes" id="UP001303046">
    <property type="component" value="Unassembled WGS sequence"/>
</dbReference>
<keyword evidence="2" id="KW-1185">Reference proteome</keyword>
<comment type="caution">
    <text evidence="1">The sequence shown here is derived from an EMBL/GenBank/DDBJ whole genome shotgun (WGS) entry which is preliminary data.</text>
</comment>
<dbReference type="EMBL" id="JAVFWL010000006">
    <property type="protein sequence ID" value="KAK6762371.1"/>
    <property type="molecule type" value="Genomic_DNA"/>
</dbReference>
<evidence type="ECO:0000313" key="2">
    <source>
        <dbReference type="Proteomes" id="UP001303046"/>
    </source>
</evidence>
<name>A0ABR1EKS1_NECAM</name>
<sequence length="262" mass="29764">MVRRQVDMAVEEIRIEVVDDFLHPPSRCNGCSLWVPESSHPRLATGEVSTGIADAFPRLCSFSQHFCSSLFKVFLYRLSAKPCELGREFLVPCGSCCSTLAYQLKSFKRQAPPGGFKTLSLLRAVVKVFDKPVIFLVDVVHCRIFPKAGQRSEEIPVDGSPGISLSEFGGFLCSPCEGKFSSEAMVRSRIELWYNSDIRQAEPFIDDDVVYFITVPSTECSYVQRREEGFWNCEFPWMVLVVMMNSESLSPWSFHFRPWVPM</sequence>